<dbReference type="PANTHER" id="PTHR46395">
    <property type="entry name" value="ADP-RIBOSYLATION FACTOR GTPASE-ACTIVATING PROTEIN 1"/>
    <property type="match status" value="1"/>
</dbReference>
<evidence type="ECO:0000256" key="1">
    <source>
        <dbReference type="ARBA" id="ARBA00022468"/>
    </source>
</evidence>
<sequence>MATDANVKRTLVELQRKDDNKICIDCGSPNPQWASVSLGTFFCLNCSGQHRGLGVHLSFVRSITMDKWTPEQVKRMELGGNAKANAFFRTQPDYKDGMSIKDKYNSRFAELWRQKLTAECEGRVWTAPPAGSTISPPARSNTSSPAFLGSVSNSSAQRKAFGSSALSSSPAFGNSRSQTPDPARSASAASLGNGATQKQRNEEYFARLGGENSGRREDLPPSQGGKYTGFGSKPVVPANTRSTSSSSFNPQEIVNDPSAALSKGWSLLATGAQTALSTLGNVAGSINETYVRPAAERVQNPNFRNDVTSYVSNIGLKVEETANRGFTSLSSYIRAGQQNGRGAYSQVPTSSGNGNGASTFDNDDDNDDVDFFEKEMSANSAITPPMSSGTPTSQNARLGSHTGSRSTLQPKATASTLSARSMPKKANDWDDNWDNF</sequence>
<dbReference type="PANTHER" id="PTHR46395:SF1">
    <property type="entry name" value="ADP-RIBOSYLATION FACTOR GTPASE-ACTIVATING PROTEIN 1"/>
    <property type="match status" value="1"/>
</dbReference>
<keyword evidence="1" id="KW-0343">GTPase activation</keyword>
<keyword evidence="2" id="KW-0479">Metal-binding</keyword>
<evidence type="ECO:0000256" key="4">
    <source>
        <dbReference type="ARBA" id="ARBA00022833"/>
    </source>
</evidence>
<evidence type="ECO:0000256" key="6">
    <source>
        <dbReference type="SAM" id="MobiDB-lite"/>
    </source>
</evidence>
<comment type="caution">
    <text evidence="8">The sequence shown here is derived from an EMBL/GenBank/DDBJ whole genome shotgun (WGS) entry which is preliminary data.</text>
</comment>
<dbReference type="Pfam" id="PF01412">
    <property type="entry name" value="ArfGap"/>
    <property type="match status" value="1"/>
</dbReference>
<dbReference type="EMBL" id="JANBOH010000346">
    <property type="protein sequence ID" value="KAJ1642739.1"/>
    <property type="molecule type" value="Genomic_DNA"/>
</dbReference>
<keyword evidence="3 5" id="KW-0863">Zinc-finger</keyword>
<evidence type="ECO:0000259" key="7">
    <source>
        <dbReference type="PROSITE" id="PS50115"/>
    </source>
</evidence>
<evidence type="ECO:0000313" key="8">
    <source>
        <dbReference type="EMBL" id="KAJ1642739.1"/>
    </source>
</evidence>
<feature type="region of interest" description="Disordered" evidence="6">
    <location>
        <begin position="339"/>
        <end position="436"/>
    </location>
</feature>
<dbReference type="Proteomes" id="UP001145021">
    <property type="component" value="Unassembled WGS sequence"/>
</dbReference>
<dbReference type="GO" id="GO:0032012">
    <property type="term" value="P:regulation of ARF protein signal transduction"/>
    <property type="evidence" value="ECO:0007669"/>
    <property type="project" value="TreeGrafter"/>
</dbReference>
<dbReference type="GO" id="GO:0000139">
    <property type="term" value="C:Golgi membrane"/>
    <property type="evidence" value="ECO:0007669"/>
    <property type="project" value="TreeGrafter"/>
</dbReference>
<keyword evidence="4" id="KW-0862">Zinc</keyword>
<dbReference type="GO" id="GO:0005096">
    <property type="term" value="F:GTPase activator activity"/>
    <property type="evidence" value="ECO:0007669"/>
    <property type="project" value="UniProtKB-KW"/>
</dbReference>
<dbReference type="Gene3D" id="1.10.220.150">
    <property type="entry name" value="Arf GTPase activating protein"/>
    <property type="match status" value="1"/>
</dbReference>
<keyword evidence="9" id="KW-1185">Reference proteome</keyword>
<dbReference type="CDD" id="cd08830">
    <property type="entry name" value="ArfGap_ArfGap1"/>
    <property type="match status" value="1"/>
</dbReference>
<protein>
    <submittedName>
        <fullName evidence="8">Zn finger-containing GTPase- Activating Protein for ARF</fullName>
    </submittedName>
</protein>
<gene>
    <name evidence="8" type="primary">GCS1</name>
    <name evidence="8" type="ORF">LPJ64_005442</name>
</gene>
<evidence type="ECO:0000313" key="9">
    <source>
        <dbReference type="Proteomes" id="UP001145021"/>
    </source>
</evidence>
<dbReference type="PROSITE" id="PS50115">
    <property type="entry name" value="ARFGAP"/>
    <property type="match status" value="1"/>
</dbReference>
<feature type="compositionally biased region" description="Polar residues" evidence="6">
    <location>
        <begin position="164"/>
        <end position="180"/>
    </location>
</feature>
<reference evidence="8" key="1">
    <citation type="submission" date="2022-07" db="EMBL/GenBank/DDBJ databases">
        <title>Phylogenomic reconstructions and comparative analyses of Kickxellomycotina fungi.</title>
        <authorList>
            <person name="Reynolds N.K."/>
            <person name="Stajich J.E."/>
            <person name="Barry K."/>
            <person name="Grigoriev I.V."/>
            <person name="Crous P."/>
            <person name="Smith M.E."/>
        </authorList>
    </citation>
    <scope>NUCLEOTIDE SEQUENCE</scope>
    <source>
        <strain evidence="8">NBRC 105413</strain>
    </source>
</reference>
<feature type="compositionally biased region" description="Polar residues" evidence="6">
    <location>
        <begin position="339"/>
        <end position="359"/>
    </location>
</feature>
<name>A0A9W8CI30_9FUNG</name>
<dbReference type="InterPro" id="IPR038508">
    <property type="entry name" value="ArfGAP_dom_sf"/>
</dbReference>
<dbReference type="FunFam" id="1.10.220.150:FF:000014">
    <property type="entry name" value="ADP-ribosylation factor GTPase-activating protein"/>
    <property type="match status" value="1"/>
</dbReference>
<feature type="compositionally biased region" description="Acidic residues" evidence="6">
    <location>
        <begin position="361"/>
        <end position="370"/>
    </location>
</feature>
<dbReference type="SMART" id="SM00105">
    <property type="entry name" value="ArfGap"/>
    <property type="match status" value="1"/>
</dbReference>
<dbReference type="SUPFAM" id="SSF57863">
    <property type="entry name" value="ArfGap/RecO-like zinc finger"/>
    <property type="match status" value="1"/>
</dbReference>
<dbReference type="AlphaFoldDB" id="A0A9W8CI30"/>
<feature type="region of interest" description="Disordered" evidence="6">
    <location>
        <begin position="127"/>
        <end position="233"/>
    </location>
</feature>
<evidence type="ECO:0000256" key="5">
    <source>
        <dbReference type="PROSITE-ProRule" id="PRU00288"/>
    </source>
</evidence>
<dbReference type="GO" id="GO:0030100">
    <property type="term" value="P:regulation of endocytosis"/>
    <property type="evidence" value="ECO:0007669"/>
    <property type="project" value="TreeGrafter"/>
</dbReference>
<feature type="compositionally biased region" description="Polar residues" evidence="6">
    <location>
        <begin position="132"/>
        <end position="157"/>
    </location>
</feature>
<organism evidence="8 9">
    <name type="scientific">Coemansia asiatica</name>
    <dbReference type="NCBI Taxonomy" id="1052880"/>
    <lineage>
        <taxon>Eukaryota</taxon>
        <taxon>Fungi</taxon>
        <taxon>Fungi incertae sedis</taxon>
        <taxon>Zoopagomycota</taxon>
        <taxon>Kickxellomycotina</taxon>
        <taxon>Kickxellomycetes</taxon>
        <taxon>Kickxellales</taxon>
        <taxon>Kickxellaceae</taxon>
        <taxon>Coemansia</taxon>
    </lineage>
</organism>
<dbReference type="GO" id="GO:0008270">
    <property type="term" value="F:zinc ion binding"/>
    <property type="evidence" value="ECO:0007669"/>
    <property type="project" value="UniProtKB-KW"/>
</dbReference>
<feature type="compositionally biased region" description="Polar residues" evidence="6">
    <location>
        <begin position="187"/>
        <end position="198"/>
    </location>
</feature>
<feature type="domain" description="Arf-GAP" evidence="7">
    <location>
        <begin position="8"/>
        <end position="125"/>
    </location>
</feature>
<dbReference type="PRINTS" id="PR00405">
    <property type="entry name" value="REVINTRACTNG"/>
</dbReference>
<evidence type="ECO:0000256" key="2">
    <source>
        <dbReference type="ARBA" id="ARBA00022723"/>
    </source>
</evidence>
<dbReference type="InterPro" id="IPR001164">
    <property type="entry name" value="ArfGAP_dom"/>
</dbReference>
<proteinExistence type="predicted"/>
<feature type="compositionally biased region" description="Polar residues" evidence="6">
    <location>
        <begin position="377"/>
        <end position="419"/>
    </location>
</feature>
<evidence type="ECO:0000256" key="3">
    <source>
        <dbReference type="ARBA" id="ARBA00022771"/>
    </source>
</evidence>
<dbReference type="InterPro" id="IPR037278">
    <property type="entry name" value="ARFGAP/RecO"/>
</dbReference>
<accession>A0A9W8CI30</accession>